<feature type="transmembrane region" description="Helical" evidence="1">
    <location>
        <begin position="36"/>
        <end position="58"/>
    </location>
</feature>
<keyword evidence="1" id="KW-0812">Transmembrane</keyword>
<dbReference type="EMBL" id="QZAA01000168">
    <property type="protein sequence ID" value="RQD75185.1"/>
    <property type="molecule type" value="Genomic_DNA"/>
</dbReference>
<feature type="transmembrane region" description="Helical" evidence="1">
    <location>
        <begin position="205"/>
        <end position="223"/>
    </location>
</feature>
<dbReference type="GO" id="GO:0006508">
    <property type="term" value="P:proteolysis"/>
    <property type="evidence" value="ECO:0007669"/>
    <property type="project" value="UniProtKB-KW"/>
</dbReference>
<keyword evidence="1" id="KW-0472">Membrane</keyword>
<proteinExistence type="predicted"/>
<keyword evidence="1" id="KW-1133">Transmembrane helix</keyword>
<dbReference type="Proteomes" id="UP000285138">
    <property type="component" value="Unassembled WGS sequence"/>
</dbReference>
<keyword evidence="2" id="KW-0482">Metalloprotease</keyword>
<dbReference type="Pfam" id="PF10086">
    <property type="entry name" value="YhfC"/>
    <property type="match status" value="1"/>
</dbReference>
<feature type="transmembrane region" description="Helical" evidence="1">
    <location>
        <begin position="6"/>
        <end position="29"/>
    </location>
</feature>
<evidence type="ECO:0000313" key="2">
    <source>
        <dbReference type="EMBL" id="RQD75185.1"/>
    </source>
</evidence>
<sequence>MVSALSIVFMVFTLLICFALPLGLVYYFYRKEGISLVAVLVGALVFVVSQMLLRIPLLQYLSGMPWYQQLAGNLLLIALLLSVTAGLFEEVGRFLGFKYLLRRHLSWKNGIAFGIGHGGIEAIILVGLTYINNIVYSLMINRGTFDQMIAPQLGPQMADYIKDQLINTSPDMFAAAGLERAFTIVIHIALSLVVLLAVTKGKPIFLLYAILLHTLINFPAVIIPGLGYSIWFAEIYVMLLALAGYIFIIRSKNSFPDTDKPDQ</sequence>
<feature type="transmembrane region" description="Helical" evidence="1">
    <location>
        <begin position="229"/>
        <end position="248"/>
    </location>
</feature>
<dbReference type="InterPro" id="IPR011397">
    <property type="entry name" value="YhfC"/>
</dbReference>
<feature type="transmembrane region" description="Helical" evidence="1">
    <location>
        <begin position="181"/>
        <end position="198"/>
    </location>
</feature>
<dbReference type="GO" id="GO:0008237">
    <property type="term" value="F:metallopeptidase activity"/>
    <property type="evidence" value="ECO:0007669"/>
    <property type="project" value="UniProtKB-KW"/>
</dbReference>
<dbReference type="AlphaFoldDB" id="A0A424YCY8"/>
<keyword evidence="2" id="KW-0378">Hydrolase</keyword>
<name>A0A424YCY8_9FIRM</name>
<feature type="transmembrane region" description="Helical" evidence="1">
    <location>
        <begin position="70"/>
        <end position="88"/>
    </location>
</feature>
<gene>
    <name evidence="2" type="ORF">D5R97_06615</name>
</gene>
<feature type="transmembrane region" description="Helical" evidence="1">
    <location>
        <begin position="109"/>
        <end position="131"/>
    </location>
</feature>
<accession>A0A424YCY8</accession>
<keyword evidence="2" id="KW-0645">Protease</keyword>
<reference evidence="2 3" key="1">
    <citation type="submission" date="2018-08" db="EMBL/GenBank/DDBJ databases">
        <title>The metabolism and importance of syntrophic acetate oxidation coupled to methane or sulfide production in haloalkaline environments.</title>
        <authorList>
            <person name="Timmers P.H.A."/>
            <person name="Vavourakis C.D."/>
            <person name="Sorokin D.Y."/>
            <person name="Sinninghe Damste J.S."/>
            <person name="Muyzer G."/>
            <person name="Stams A.J.M."/>
            <person name="Plugge C.M."/>
        </authorList>
    </citation>
    <scope>NUCLEOTIDE SEQUENCE [LARGE SCALE GENOMIC DNA]</scope>
    <source>
        <strain evidence="2">MSAO_Bac1</strain>
    </source>
</reference>
<evidence type="ECO:0000313" key="3">
    <source>
        <dbReference type="Proteomes" id="UP000285138"/>
    </source>
</evidence>
<evidence type="ECO:0000256" key="1">
    <source>
        <dbReference type="SAM" id="Phobius"/>
    </source>
</evidence>
<organism evidence="2 3">
    <name type="scientific">Candidatus Syntrophonatronum acetioxidans</name>
    <dbReference type="NCBI Taxonomy" id="1795816"/>
    <lineage>
        <taxon>Bacteria</taxon>
        <taxon>Bacillati</taxon>
        <taxon>Bacillota</taxon>
        <taxon>Clostridia</taxon>
        <taxon>Eubacteriales</taxon>
        <taxon>Syntrophomonadaceae</taxon>
        <taxon>Candidatus Syntrophonatronum</taxon>
    </lineage>
</organism>
<comment type="caution">
    <text evidence="2">The sequence shown here is derived from an EMBL/GenBank/DDBJ whole genome shotgun (WGS) entry which is preliminary data.</text>
</comment>
<protein>
    <submittedName>
        <fullName evidence="2">YhfC family intramembrane metalloprotease</fullName>
    </submittedName>
</protein>
<dbReference type="PIRSF" id="PIRSF033101">
    <property type="entry name" value="UCP033101"/>
    <property type="match status" value="1"/>
</dbReference>